<dbReference type="PANTHER" id="PTHR13847">
    <property type="entry name" value="SARCOSINE DEHYDROGENASE-RELATED"/>
    <property type="match status" value="1"/>
</dbReference>
<dbReference type="GO" id="GO:0016491">
    <property type="term" value="F:oxidoreductase activity"/>
    <property type="evidence" value="ECO:0007669"/>
    <property type="project" value="UniProtKB-KW"/>
</dbReference>
<proteinExistence type="predicted"/>
<reference evidence="3 4" key="1">
    <citation type="submission" date="2021-07" db="EMBL/GenBank/DDBJ databases">
        <title>A novel Jannaschia species isolated from marine dinoflagellate Ceratoperidinium margalefii.</title>
        <authorList>
            <person name="Jiang Y."/>
            <person name="Li Z."/>
        </authorList>
    </citation>
    <scope>NUCLEOTIDE SEQUENCE [LARGE SCALE GENOMIC DNA]</scope>
    <source>
        <strain evidence="3 4">J12C1-MA-4</strain>
    </source>
</reference>
<evidence type="ECO:0000313" key="4">
    <source>
        <dbReference type="Proteomes" id="UP000825009"/>
    </source>
</evidence>
<keyword evidence="4" id="KW-1185">Reference proteome</keyword>
<dbReference type="Pfam" id="PF01266">
    <property type="entry name" value="DAO"/>
    <property type="match status" value="1"/>
</dbReference>
<dbReference type="EMBL" id="CP079194">
    <property type="protein sequence ID" value="QXT39371.1"/>
    <property type="molecule type" value="Genomic_DNA"/>
</dbReference>
<accession>A0A8F6TUT8</accession>
<feature type="domain" description="FAD dependent oxidoreductase" evidence="2">
    <location>
        <begin position="4"/>
        <end position="336"/>
    </location>
</feature>
<name>A0A8F6TUT8_9RHOB</name>
<dbReference type="Proteomes" id="UP000825009">
    <property type="component" value="Chromosome"/>
</dbReference>
<evidence type="ECO:0000313" key="3">
    <source>
        <dbReference type="EMBL" id="QXT39371.1"/>
    </source>
</evidence>
<dbReference type="InterPro" id="IPR006076">
    <property type="entry name" value="FAD-dep_OxRdtase"/>
</dbReference>
<dbReference type="KEGG" id="gce:KYE46_15810"/>
<gene>
    <name evidence="3" type="ORF">KYE46_15810</name>
</gene>
<dbReference type="PANTHER" id="PTHR13847:SF287">
    <property type="entry name" value="FAD-DEPENDENT OXIDOREDUCTASE DOMAIN-CONTAINING PROTEIN 1"/>
    <property type="match status" value="1"/>
</dbReference>
<evidence type="ECO:0000259" key="2">
    <source>
        <dbReference type="Pfam" id="PF01266"/>
    </source>
</evidence>
<dbReference type="AlphaFoldDB" id="A0A8F6TUT8"/>
<protein>
    <submittedName>
        <fullName evidence="3">FAD-binding oxidoreductase</fullName>
    </submittedName>
</protein>
<evidence type="ECO:0000256" key="1">
    <source>
        <dbReference type="ARBA" id="ARBA00023002"/>
    </source>
</evidence>
<dbReference type="GO" id="GO:0005737">
    <property type="term" value="C:cytoplasm"/>
    <property type="evidence" value="ECO:0007669"/>
    <property type="project" value="TreeGrafter"/>
</dbReference>
<sequence length="360" mass="38187">MTYDFLIIGGGIAGTSAGARLAALGTTCLLEVEPALAYHTSGRSAALYEANYGHPVTVALNHASLDDHQTLDGGFLSPRGLLMLASEAEAAAFEHDVTAMDLTEISLAEACALVPILNADHITRAAHHDAAWDIDTDRMVQHFARTIRANGSVQTGQTVTALTRMDDGWEVTTNSQTLHARHIVNAAGAWADQIASLAGIEPIGLTPYRRSMARMPAPGGHDVSRWPMIFGAGEAWYAKPDAGAWLVSPAEEEAATPHDAYADDMTLAEGIARYQPFVTEEVTRVTSSWAGLRTFAPDRCLVIGPEPSDPTFLWSAGQGGYGFQTAPAASQLLADLVAGTPPALDDVVVKALSPARFRSK</sequence>
<dbReference type="RefSeq" id="WP_219001929.1">
    <property type="nucleotide sequence ID" value="NZ_CP079194.1"/>
</dbReference>
<organism evidence="3 4">
    <name type="scientific">Gymnodinialimonas ceratoperidinii</name>
    <dbReference type="NCBI Taxonomy" id="2856823"/>
    <lineage>
        <taxon>Bacteria</taxon>
        <taxon>Pseudomonadati</taxon>
        <taxon>Pseudomonadota</taxon>
        <taxon>Alphaproteobacteria</taxon>
        <taxon>Rhodobacterales</taxon>
        <taxon>Paracoccaceae</taxon>
        <taxon>Gymnodinialimonas</taxon>
    </lineage>
</organism>
<keyword evidence="1" id="KW-0560">Oxidoreductase</keyword>